<evidence type="ECO:0000313" key="1">
    <source>
        <dbReference type="EMBL" id="ARX86933.1"/>
    </source>
</evidence>
<dbReference type="RefSeq" id="WP_087886101.1">
    <property type="nucleotide sequence ID" value="NZ_CP021748.1"/>
</dbReference>
<dbReference type="Proteomes" id="UP000195880">
    <property type="component" value="Chromosome"/>
</dbReference>
<dbReference type="Gene3D" id="3.40.630.30">
    <property type="match status" value="1"/>
</dbReference>
<gene>
    <name evidence="1" type="ORF">SMD44_06414</name>
</gene>
<name>A0A1Z1WKG2_9ACTN</name>
<dbReference type="eggNOG" id="COG1670">
    <property type="taxonomic scope" value="Bacteria"/>
</dbReference>
<dbReference type="KEGG" id="salf:SMD44_06414"/>
<evidence type="ECO:0000313" key="2">
    <source>
        <dbReference type="Proteomes" id="UP000195880"/>
    </source>
</evidence>
<accession>A0A1Z1WKG2</accession>
<protein>
    <submittedName>
        <fullName evidence="1">Twin-arginine translocation pathway signal protein</fullName>
    </submittedName>
</protein>
<sequence length="168" mass="18494">MSASFVPDDFVVPLELVTPEFRLEPLEGRHNTEDLAAWTGSIEHIRATPGFRGRSWPPVAGMSPEENLRDLHEHAEDFARRGGFTYTVIETASGEVIGCLYIYPHRADGSPPHADGSHTDASGGDGFDADVRSWVRADRAALDATLYAAVSAWLAARWPFRKVNYAAR</sequence>
<reference evidence="1 2" key="1">
    <citation type="submission" date="2017-05" db="EMBL/GenBank/DDBJ databases">
        <title>Streptomyces alboflavus Genome sequencing and assembly.</title>
        <authorList>
            <person name="Wang Y."/>
            <person name="Du B."/>
            <person name="Ding Y."/>
            <person name="Liu H."/>
            <person name="Hou Q."/>
            <person name="Liu K."/>
            <person name="Wang C."/>
            <person name="Yao L."/>
        </authorList>
    </citation>
    <scope>NUCLEOTIDE SEQUENCE [LARGE SCALE GENOMIC DNA]</scope>
    <source>
        <strain evidence="1 2">MDJK44</strain>
    </source>
</reference>
<proteinExistence type="predicted"/>
<dbReference type="AlphaFoldDB" id="A0A1Z1WKG2"/>
<dbReference type="EMBL" id="CP021748">
    <property type="protein sequence ID" value="ARX86933.1"/>
    <property type="molecule type" value="Genomic_DNA"/>
</dbReference>
<keyword evidence="2" id="KW-1185">Reference proteome</keyword>
<dbReference type="OrthoDB" id="3774915at2"/>
<dbReference type="STRING" id="67267.GCA_000716675_06729"/>
<organism evidence="1 2">
    <name type="scientific">Streptomyces alboflavus</name>
    <dbReference type="NCBI Taxonomy" id="67267"/>
    <lineage>
        <taxon>Bacteria</taxon>
        <taxon>Bacillati</taxon>
        <taxon>Actinomycetota</taxon>
        <taxon>Actinomycetes</taxon>
        <taxon>Kitasatosporales</taxon>
        <taxon>Streptomycetaceae</taxon>
        <taxon>Streptomyces</taxon>
    </lineage>
</organism>